<gene>
    <name evidence="2" type="ORF">GLOIN_2v1526574</name>
</gene>
<sequence length="142" mass="16935">KIFNCIYPIYFKQRKKIFFNQNSITNFRLLSSTKISNFNFTLSPYNNNKSSNQQRPQQNRKPRDEEIKSQYIKYVNLEGQLQGTYPLKKILSSFDRKKYWLVQVSPDNAALSSKNPLQQLSQERRHQEQKEIPICKLVSKQE</sequence>
<feature type="region of interest" description="Disordered" evidence="1">
    <location>
        <begin position="43"/>
        <end position="65"/>
    </location>
</feature>
<feature type="non-terminal residue" evidence="2">
    <location>
        <position position="1"/>
    </location>
</feature>
<feature type="compositionally biased region" description="Low complexity" evidence="1">
    <location>
        <begin position="46"/>
        <end position="59"/>
    </location>
</feature>
<dbReference type="EMBL" id="AUPC02000024">
    <property type="protein sequence ID" value="POG79570.1"/>
    <property type="molecule type" value="Genomic_DNA"/>
</dbReference>
<proteinExistence type="predicted"/>
<reference evidence="2 3" key="2">
    <citation type="journal article" date="2018" name="New Phytol.">
        <title>High intraspecific genome diversity in the model arbuscular mycorrhizal symbiont Rhizophagus irregularis.</title>
        <authorList>
            <person name="Chen E.C.H."/>
            <person name="Morin E."/>
            <person name="Beaudet D."/>
            <person name="Noel J."/>
            <person name="Yildirir G."/>
            <person name="Ndikumana S."/>
            <person name="Charron P."/>
            <person name="St-Onge C."/>
            <person name="Giorgi J."/>
            <person name="Kruger M."/>
            <person name="Marton T."/>
            <person name="Ropars J."/>
            <person name="Grigoriev I.V."/>
            <person name="Hainaut M."/>
            <person name="Henrissat B."/>
            <person name="Roux C."/>
            <person name="Martin F."/>
            <person name="Corradi N."/>
        </authorList>
    </citation>
    <scope>NUCLEOTIDE SEQUENCE [LARGE SCALE GENOMIC DNA]</scope>
    <source>
        <strain evidence="2 3">DAOM 197198</strain>
    </source>
</reference>
<accession>A0A2P4QPK5</accession>
<feature type="compositionally biased region" description="Polar residues" evidence="1">
    <location>
        <begin position="111"/>
        <end position="121"/>
    </location>
</feature>
<protein>
    <submittedName>
        <fullName evidence="2">Uncharacterized protein</fullName>
    </submittedName>
</protein>
<dbReference type="VEuPathDB" id="FungiDB:RhiirFUN_003280"/>
<dbReference type="AlphaFoldDB" id="A0A2P4QPK5"/>
<organism evidence="2 3">
    <name type="scientific">Rhizophagus irregularis (strain DAOM 181602 / DAOM 197198 / MUCL 43194)</name>
    <name type="common">Arbuscular mycorrhizal fungus</name>
    <name type="synonym">Glomus intraradices</name>
    <dbReference type="NCBI Taxonomy" id="747089"/>
    <lineage>
        <taxon>Eukaryota</taxon>
        <taxon>Fungi</taxon>
        <taxon>Fungi incertae sedis</taxon>
        <taxon>Mucoromycota</taxon>
        <taxon>Glomeromycotina</taxon>
        <taxon>Glomeromycetes</taxon>
        <taxon>Glomerales</taxon>
        <taxon>Glomeraceae</taxon>
        <taxon>Rhizophagus</taxon>
    </lineage>
</organism>
<comment type="caution">
    <text evidence="2">The sequence shown here is derived from an EMBL/GenBank/DDBJ whole genome shotgun (WGS) entry which is preliminary data.</text>
</comment>
<feature type="compositionally biased region" description="Basic and acidic residues" evidence="1">
    <location>
        <begin position="122"/>
        <end position="142"/>
    </location>
</feature>
<name>A0A2P4QPK5_RHIID</name>
<feature type="region of interest" description="Disordered" evidence="1">
    <location>
        <begin position="111"/>
        <end position="142"/>
    </location>
</feature>
<evidence type="ECO:0000256" key="1">
    <source>
        <dbReference type="SAM" id="MobiDB-lite"/>
    </source>
</evidence>
<feature type="non-terminal residue" evidence="2">
    <location>
        <position position="142"/>
    </location>
</feature>
<dbReference type="Proteomes" id="UP000018888">
    <property type="component" value="Unassembled WGS sequence"/>
</dbReference>
<evidence type="ECO:0000313" key="2">
    <source>
        <dbReference type="EMBL" id="POG79570.1"/>
    </source>
</evidence>
<keyword evidence="3" id="KW-1185">Reference proteome</keyword>
<evidence type="ECO:0000313" key="3">
    <source>
        <dbReference type="Proteomes" id="UP000018888"/>
    </source>
</evidence>
<reference evidence="2 3" key="1">
    <citation type="journal article" date="2013" name="Proc. Natl. Acad. Sci. U.S.A.">
        <title>Genome of an arbuscular mycorrhizal fungus provides insight into the oldest plant symbiosis.</title>
        <authorList>
            <person name="Tisserant E."/>
            <person name="Malbreil M."/>
            <person name="Kuo A."/>
            <person name="Kohler A."/>
            <person name="Symeonidi A."/>
            <person name="Balestrini R."/>
            <person name="Charron P."/>
            <person name="Duensing N."/>
            <person name="Frei Dit Frey N."/>
            <person name="Gianinazzi-Pearson V."/>
            <person name="Gilbert L.B."/>
            <person name="Handa Y."/>
            <person name="Herr J.R."/>
            <person name="Hijri M."/>
            <person name="Koul R."/>
            <person name="Kawaguchi M."/>
            <person name="Krajinski F."/>
            <person name="Lammers P.J."/>
            <person name="Masclaux F.G."/>
            <person name="Murat C."/>
            <person name="Morin E."/>
            <person name="Ndikumana S."/>
            <person name="Pagni M."/>
            <person name="Petitpierre D."/>
            <person name="Requena N."/>
            <person name="Rosikiewicz P."/>
            <person name="Riley R."/>
            <person name="Saito K."/>
            <person name="San Clemente H."/>
            <person name="Shapiro H."/>
            <person name="van Tuinen D."/>
            <person name="Becard G."/>
            <person name="Bonfante P."/>
            <person name="Paszkowski U."/>
            <person name="Shachar-Hill Y.Y."/>
            <person name="Tuskan G.A."/>
            <person name="Young P.W."/>
            <person name="Sanders I.R."/>
            <person name="Henrissat B."/>
            <person name="Rensing S.A."/>
            <person name="Grigoriev I.V."/>
            <person name="Corradi N."/>
            <person name="Roux C."/>
            <person name="Martin F."/>
        </authorList>
    </citation>
    <scope>NUCLEOTIDE SEQUENCE [LARGE SCALE GENOMIC DNA]</scope>
    <source>
        <strain evidence="2 3">DAOM 197198</strain>
    </source>
</reference>